<reference evidence="3 4" key="1">
    <citation type="journal article" date="2017" name="Infect. Genet. Evol.">
        <title>The new phylogeny of the genus Mycobacterium: The old and the news.</title>
        <authorList>
            <person name="Tortoli E."/>
            <person name="Fedrizzi T."/>
            <person name="Meehan C.J."/>
            <person name="Trovato A."/>
            <person name="Grottola A."/>
            <person name="Giacobazzi E."/>
            <person name="Serpini G.F."/>
            <person name="Tagliazucchi S."/>
            <person name="Fabio A."/>
            <person name="Bettua C."/>
            <person name="Bertorelli R."/>
            <person name="Frascaro F."/>
            <person name="De Sanctis V."/>
            <person name="Pecorari M."/>
            <person name="Jousson O."/>
            <person name="Segata N."/>
            <person name="Cirillo D.M."/>
        </authorList>
    </citation>
    <scope>NUCLEOTIDE SEQUENCE [LARGE SCALE GENOMIC DNA]</scope>
    <source>
        <strain evidence="3 4">CIP1034565</strain>
    </source>
</reference>
<sequence>MCDVDGSALPADPGEARAVRAIIDDLGLPGIVDVHTHFMPQQVMRKVWGYFDRVGERGAPWPITYRHDEQVRLDTLRGFGVQTFSSLVYPHKPEMAQWLNGWAAEFAARTPDCLHSATFYPEPSAADYVPAAIASGARIFKSHIQVGGYDPRDPLLEPVWSTLEQAQVPVVIHAGSGPEPGPFTGPEPVAEVLRRHPDLVLIIAHMGVPEYREFLDIAERHPSVRMDTTMVFTDFTEVMDPFPRGELPRLRDLGDRILFGSDFPNIPYRYRHAIESLIDLDLGDEWLSGVLHGNARALFG</sequence>
<dbReference type="InterPro" id="IPR032465">
    <property type="entry name" value="ACMSD"/>
</dbReference>
<keyword evidence="1" id="KW-0456">Lyase</keyword>
<evidence type="ECO:0000256" key="1">
    <source>
        <dbReference type="ARBA" id="ARBA00023239"/>
    </source>
</evidence>
<organism evidence="3 4">
    <name type="scientific">Mycolicibacterium brumae</name>
    <dbReference type="NCBI Taxonomy" id="85968"/>
    <lineage>
        <taxon>Bacteria</taxon>
        <taxon>Bacillati</taxon>
        <taxon>Actinomycetota</taxon>
        <taxon>Actinomycetes</taxon>
        <taxon>Mycobacteriales</taxon>
        <taxon>Mycobacteriaceae</taxon>
        <taxon>Mycolicibacterium</taxon>
    </lineage>
</organism>
<dbReference type="CDD" id="cd01292">
    <property type="entry name" value="metallo-dependent_hydrolases"/>
    <property type="match status" value="1"/>
</dbReference>
<gene>
    <name evidence="3" type="ORF">CQY22_005570</name>
</gene>
<dbReference type="GO" id="GO:0005737">
    <property type="term" value="C:cytoplasm"/>
    <property type="evidence" value="ECO:0007669"/>
    <property type="project" value="TreeGrafter"/>
</dbReference>
<dbReference type="GO" id="GO:0016787">
    <property type="term" value="F:hydrolase activity"/>
    <property type="evidence" value="ECO:0007669"/>
    <property type="project" value="UniProtKB-KW"/>
</dbReference>
<dbReference type="SUPFAM" id="SSF51556">
    <property type="entry name" value="Metallo-dependent hydrolases"/>
    <property type="match status" value="1"/>
</dbReference>
<dbReference type="OrthoDB" id="5172791at2"/>
<dbReference type="GO" id="GO:0016831">
    <property type="term" value="F:carboxy-lyase activity"/>
    <property type="evidence" value="ECO:0007669"/>
    <property type="project" value="InterPro"/>
</dbReference>
<evidence type="ECO:0000259" key="2">
    <source>
        <dbReference type="Pfam" id="PF04909"/>
    </source>
</evidence>
<dbReference type="RefSeq" id="WP_090591843.1">
    <property type="nucleotide sequence ID" value="NZ_CP104302.1"/>
</dbReference>
<dbReference type="EMBL" id="PDCN02000004">
    <property type="protein sequence ID" value="PIB76576.1"/>
    <property type="molecule type" value="Genomic_DNA"/>
</dbReference>
<evidence type="ECO:0000313" key="3">
    <source>
        <dbReference type="EMBL" id="PIB76576.1"/>
    </source>
</evidence>
<dbReference type="STRING" id="85968.GCA_900073015_03232"/>
<dbReference type="Proteomes" id="UP000230551">
    <property type="component" value="Unassembled WGS sequence"/>
</dbReference>
<dbReference type="InterPro" id="IPR032466">
    <property type="entry name" value="Metal_Hydrolase"/>
</dbReference>
<keyword evidence="3" id="KW-0378">Hydrolase</keyword>
<accession>A0A2G5PE32</accession>
<evidence type="ECO:0000313" key="4">
    <source>
        <dbReference type="Proteomes" id="UP000230551"/>
    </source>
</evidence>
<keyword evidence="4" id="KW-1185">Reference proteome</keyword>
<dbReference type="PANTHER" id="PTHR21240:SF28">
    <property type="entry name" value="ISO-OROTATE DECARBOXYLASE (EUROFUNG)"/>
    <property type="match status" value="1"/>
</dbReference>
<dbReference type="GO" id="GO:0019748">
    <property type="term" value="P:secondary metabolic process"/>
    <property type="evidence" value="ECO:0007669"/>
    <property type="project" value="TreeGrafter"/>
</dbReference>
<protein>
    <submittedName>
        <fullName evidence="3">Amidohydrolase</fullName>
    </submittedName>
</protein>
<dbReference type="AlphaFoldDB" id="A0A2G5PE32"/>
<dbReference type="Pfam" id="PF04909">
    <property type="entry name" value="Amidohydro_2"/>
    <property type="match status" value="1"/>
</dbReference>
<comment type="caution">
    <text evidence="3">The sequence shown here is derived from an EMBL/GenBank/DDBJ whole genome shotgun (WGS) entry which is preliminary data.</text>
</comment>
<name>A0A2G5PE32_9MYCO</name>
<dbReference type="PANTHER" id="PTHR21240">
    <property type="entry name" value="2-AMINO-3-CARBOXYLMUCONATE-6-SEMIALDEHYDE DECARBOXYLASE"/>
    <property type="match status" value="1"/>
</dbReference>
<proteinExistence type="predicted"/>
<dbReference type="InterPro" id="IPR006680">
    <property type="entry name" value="Amidohydro-rel"/>
</dbReference>
<feature type="domain" description="Amidohydrolase-related" evidence="2">
    <location>
        <begin position="32"/>
        <end position="300"/>
    </location>
</feature>
<dbReference type="Gene3D" id="3.20.20.140">
    <property type="entry name" value="Metal-dependent hydrolases"/>
    <property type="match status" value="1"/>
</dbReference>